<evidence type="ECO:0000256" key="6">
    <source>
        <dbReference type="ARBA" id="ARBA00022660"/>
    </source>
</evidence>
<evidence type="ECO:0000256" key="10">
    <source>
        <dbReference type="ARBA" id="ARBA00022982"/>
    </source>
</evidence>
<name>A0AAV6ZRJ8_ENGPU</name>
<dbReference type="EMBL" id="WNYA01000116">
    <property type="protein sequence ID" value="KAG8549930.1"/>
    <property type="molecule type" value="Genomic_DNA"/>
</dbReference>
<accession>A0AAV6ZRJ8</accession>
<comment type="similarity">
    <text evidence="3">Belongs to the complex I NDUFB11 subunit family.</text>
</comment>
<dbReference type="AlphaFoldDB" id="A0AAV6ZRJ8"/>
<comment type="subunit">
    <text evidence="16">Complex I is composed of 45 different subunits. Interacts with BCAP31.</text>
</comment>
<keyword evidence="6" id="KW-0679">Respiratory chain</keyword>
<feature type="transmembrane region" description="Helical" evidence="17">
    <location>
        <begin position="6"/>
        <end position="24"/>
    </location>
</feature>
<organism evidence="18 19">
    <name type="scientific">Engystomops pustulosus</name>
    <name type="common">Tungara frog</name>
    <name type="synonym">Physalaemus pustulosus</name>
    <dbReference type="NCBI Taxonomy" id="76066"/>
    <lineage>
        <taxon>Eukaryota</taxon>
        <taxon>Metazoa</taxon>
        <taxon>Chordata</taxon>
        <taxon>Craniata</taxon>
        <taxon>Vertebrata</taxon>
        <taxon>Euteleostomi</taxon>
        <taxon>Amphibia</taxon>
        <taxon>Batrachia</taxon>
        <taxon>Anura</taxon>
        <taxon>Neobatrachia</taxon>
        <taxon>Hyloidea</taxon>
        <taxon>Leptodactylidae</taxon>
        <taxon>Leiuperinae</taxon>
        <taxon>Engystomops</taxon>
    </lineage>
</organism>
<comment type="caution">
    <text evidence="18">The sequence shown here is derived from an EMBL/GenBank/DDBJ whole genome shotgun (WGS) entry which is preliminary data.</text>
</comment>
<evidence type="ECO:0000256" key="12">
    <source>
        <dbReference type="ARBA" id="ARBA00023128"/>
    </source>
</evidence>
<evidence type="ECO:0000256" key="17">
    <source>
        <dbReference type="SAM" id="Phobius"/>
    </source>
</evidence>
<evidence type="ECO:0000256" key="9">
    <source>
        <dbReference type="ARBA" id="ARBA00022946"/>
    </source>
</evidence>
<keyword evidence="7 17" id="KW-0812">Transmembrane</keyword>
<proteinExistence type="inferred from homology"/>
<evidence type="ECO:0000256" key="1">
    <source>
        <dbReference type="ARBA" id="ARBA00003195"/>
    </source>
</evidence>
<dbReference type="PANTHER" id="PTHR13327">
    <property type="entry name" value="NADH-UBIQUINONE OXIDOREDUCTASE ESSS SUBUNIT, MITOCHONDRIAL PRECURSOR"/>
    <property type="match status" value="1"/>
</dbReference>
<dbReference type="Pfam" id="PF10183">
    <property type="entry name" value="ESSS"/>
    <property type="match status" value="1"/>
</dbReference>
<reference evidence="18" key="1">
    <citation type="thesis" date="2020" institute="ProQuest LLC" country="789 East Eisenhower Parkway, Ann Arbor, MI, USA">
        <title>Comparative Genomics and Chromosome Evolution.</title>
        <authorList>
            <person name="Mudd A.B."/>
        </authorList>
    </citation>
    <scope>NUCLEOTIDE SEQUENCE</scope>
    <source>
        <strain evidence="18">237g6f4</strain>
        <tissue evidence="18">Blood</tissue>
    </source>
</reference>
<evidence type="ECO:0000256" key="14">
    <source>
        <dbReference type="ARBA" id="ARBA00030753"/>
    </source>
</evidence>
<evidence type="ECO:0000313" key="19">
    <source>
        <dbReference type="Proteomes" id="UP000824782"/>
    </source>
</evidence>
<comment type="subcellular location">
    <subcellularLocation>
        <location evidence="2">Mitochondrion inner membrane</location>
        <topology evidence="2">Single-pass membrane protein</topology>
    </subcellularLocation>
</comment>
<evidence type="ECO:0000256" key="7">
    <source>
        <dbReference type="ARBA" id="ARBA00022692"/>
    </source>
</evidence>
<keyword evidence="19" id="KW-1185">Reference proteome</keyword>
<evidence type="ECO:0000256" key="2">
    <source>
        <dbReference type="ARBA" id="ARBA00004434"/>
    </source>
</evidence>
<keyword evidence="8" id="KW-0999">Mitochondrion inner membrane</keyword>
<comment type="function">
    <text evidence="1">Accessory subunit of the mitochondrial membrane respiratory chain NADH dehydrogenase (Complex I), that is believed not to be involved in catalysis. Complex I functions in the transfer of electrons from NADH to the respiratory chain. The immediate electron acceptor for the enzyme is believed to be ubiquinone.</text>
</comment>
<dbReference type="GO" id="GO:0005743">
    <property type="term" value="C:mitochondrial inner membrane"/>
    <property type="evidence" value="ECO:0007669"/>
    <property type="project" value="UniProtKB-SubCell"/>
</dbReference>
<keyword evidence="10" id="KW-0249">Electron transport</keyword>
<keyword evidence="12" id="KW-0496">Mitochondrion</keyword>
<keyword evidence="11 17" id="KW-1133">Transmembrane helix</keyword>
<evidence type="ECO:0000256" key="4">
    <source>
        <dbReference type="ARBA" id="ARBA00018632"/>
    </source>
</evidence>
<evidence type="ECO:0000256" key="13">
    <source>
        <dbReference type="ARBA" id="ARBA00023136"/>
    </source>
</evidence>
<keyword evidence="13 17" id="KW-0472">Membrane</keyword>
<evidence type="ECO:0000256" key="3">
    <source>
        <dbReference type="ARBA" id="ARBA00008915"/>
    </source>
</evidence>
<evidence type="ECO:0000313" key="18">
    <source>
        <dbReference type="EMBL" id="KAG8549930.1"/>
    </source>
</evidence>
<evidence type="ECO:0000256" key="15">
    <source>
        <dbReference type="ARBA" id="ARBA00031387"/>
    </source>
</evidence>
<sequence length="68" mass="8057">MRMVFFFGISVCIVLGTVFIYYSPERGMKDWARREAERQIKRREALGLPIIEMNYYDPNTVVLPPEDK</sequence>
<dbReference type="Proteomes" id="UP000824782">
    <property type="component" value="Unassembled WGS sequence"/>
</dbReference>
<evidence type="ECO:0000256" key="8">
    <source>
        <dbReference type="ARBA" id="ARBA00022792"/>
    </source>
</evidence>
<keyword evidence="9" id="KW-0809">Transit peptide</keyword>
<evidence type="ECO:0000256" key="11">
    <source>
        <dbReference type="ARBA" id="ARBA00022989"/>
    </source>
</evidence>
<dbReference type="PANTHER" id="PTHR13327:SF0">
    <property type="entry name" value="NADH DEHYDROGENASE [UBIQUINONE] 1 BETA SUBCOMPLEX SUBUNIT 11, MITOCHONDRIAL"/>
    <property type="match status" value="1"/>
</dbReference>
<dbReference type="InterPro" id="IPR019329">
    <property type="entry name" value="NADH_UbQ_OxRdtase_ESSS_su"/>
</dbReference>
<evidence type="ECO:0000256" key="5">
    <source>
        <dbReference type="ARBA" id="ARBA00022448"/>
    </source>
</evidence>
<keyword evidence="5" id="KW-0813">Transport</keyword>
<evidence type="ECO:0000256" key="16">
    <source>
        <dbReference type="ARBA" id="ARBA00046528"/>
    </source>
</evidence>
<gene>
    <name evidence="18" type="ORF">GDO81_018809</name>
</gene>
<protein>
    <recommendedName>
        <fullName evidence="4">NADH dehydrogenase [ubiquinone] 1 beta subcomplex subunit 11, mitochondrial</fullName>
    </recommendedName>
    <alternativeName>
        <fullName evidence="15">Complex I-ESSS</fullName>
    </alternativeName>
    <alternativeName>
        <fullName evidence="14">NADH-ubiquinone oxidoreductase ESSS subunit</fullName>
    </alternativeName>
</protein>